<feature type="transmembrane region" description="Helical" evidence="7">
    <location>
        <begin position="14"/>
        <end position="36"/>
    </location>
</feature>
<dbReference type="RefSeq" id="WP_072831859.1">
    <property type="nucleotide sequence ID" value="NZ_FQXP01000007.1"/>
</dbReference>
<comment type="subcellular location">
    <subcellularLocation>
        <location evidence="1">Cell membrane</location>
        <topology evidence="1">Multi-pass membrane protein</topology>
    </subcellularLocation>
</comment>
<sequence>MELREYLLILKKRLILITSLPVVLAIIALIVSVFFINPVYKSEISVLLGSEPGSTSSKGQSEYNDVLMYQKMTKTYSELSKSKSVAEDVISNLNLSKSPEQITSMISVTPKADTEFLTIAVQANSPNEATDIANQTAKSLKKVSTELRGKDNLILVDEASNPKKPISPNIGLNVVLAAFVGLMIAVGIAFLLEYMDTTIKSEDELEKLLETSVIGSIPYFED</sequence>
<dbReference type="OrthoDB" id="2360475at2"/>
<dbReference type="PANTHER" id="PTHR32309">
    <property type="entry name" value="TYROSINE-PROTEIN KINASE"/>
    <property type="match status" value="1"/>
</dbReference>
<dbReference type="GO" id="GO:0005886">
    <property type="term" value="C:plasma membrane"/>
    <property type="evidence" value="ECO:0007669"/>
    <property type="project" value="UniProtKB-SubCell"/>
</dbReference>
<dbReference type="GO" id="GO:0004713">
    <property type="term" value="F:protein tyrosine kinase activity"/>
    <property type="evidence" value="ECO:0007669"/>
    <property type="project" value="TreeGrafter"/>
</dbReference>
<evidence type="ECO:0000256" key="1">
    <source>
        <dbReference type="ARBA" id="ARBA00004651"/>
    </source>
</evidence>
<evidence type="ECO:0000259" key="8">
    <source>
        <dbReference type="Pfam" id="PF02706"/>
    </source>
</evidence>
<dbReference type="InterPro" id="IPR003856">
    <property type="entry name" value="LPS_length_determ_N"/>
</dbReference>
<evidence type="ECO:0000256" key="4">
    <source>
        <dbReference type="ARBA" id="ARBA00022692"/>
    </source>
</evidence>
<dbReference type="EMBL" id="FQXP01000007">
    <property type="protein sequence ID" value="SHH94400.1"/>
    <property type="molecule type" value="Genomic_DNA"/>
</dbReference>
<keyword evidence="5 7" id="KW-1133">Transmembrane helix</keyword>
<name>A0A1M5X3K2_9CLOT</name>
<evidence type="ECO:0000313" key="11">
    <source>
        <dbReference type="Proteomes" id="UP000184526"/>
    </source>
</evidence>
<dbReference type="InterPro" id="IPR032807">
    <property type="entry name" value="GNVR"/>
</dbReference>
<dbReference type="Pfam" id="PF13807">
    <property type="entry name" value="GNVR"/>
    <property type="match status" value="1"/>
</dbReference>
<feature type="domain" description="Polysaccharide chain length determinant N-terminal" evidence="8">
    <location>
        <begin position="2"/>
        <end position="93"/>
    </location>
</feature>
<gene>
    <name evidence="10" type="ORF">SAMN02745196_01974</name>
</gene>
<accession>A0A1M5X3K2</accession>
<dbReference type="AlphaFoldDB" id="A0A1M5X3K2"/>
<evidence type="ECO:0000256" key="7">
    <source>
        <dbReference type="SAM" id="Phobius"/>
    </source>
</evidence>
<evidence type="ECO:0000256" key="6">
    <source>
        <dbReference type="ARBA" id="ARBA00023136"/>
    </source>
</evidence>
<keyword evidence="11" id="KW-1185">Reference proteome</keyword>
<evidence type="ECO:0000313" key="10">
    <source>
        <dbReference type="EMBL" id="SHH94400.1"/>
    </source>
</evidence>
<comment type="similarity">
    <text evidence="2">Belongs to the CpsC/CapA family.</text>
</comment>
<reference evidence="10 11" key="1">
    <citation type="submission" date="2016-11" db="EMBL/GenBank/DDBJ databases">
        <authorList>
            <person name="Jaros S."/>
            <person name="Januszkiewicz K."/>
            <person name="Wedrychowicz H."/>
        </authorList>
    </citation>
    <scope>NUCLEOTIDE SEQUENCE [LARGE SCALE GENOMIC DNA]</scope>
    <source>
        <strain evidence="10 11">DSM 3089</strain>
    </source>
</reference>
<evidence type="ECO:0000259" key="9">
    <source>
        <dbReference type="Pfam" id="PF13807"/>
    </source>
</evidence>
<keyword evidence="3" id="KW-1003">Cell membrane</keyword>
<organism evidence="10 11">
    <name type="scientific">Clostridium collagenovorans DSM 3089</name>
    <dbReference type="NCBI Taxonomy" id="1121306"/>
    <lineage>
        <taxon>Bacteria</taxon>
        <taxon>Bacillati</taxon>
        <taxon>Bacillota</taxon>
        <taxon>Clostridia</taxon>
        <taxon>Eubacteriales</taxon>
        <taxon>Clostridiaceae</taxon>
        <taxon>Clostridium</taxon>
    </lineage>
</organism>
<keyword evidence="6 7" id="KW-0472">Membrane</keyword>
<dbReference type="InterPro" id="IPR050445">
    <property type="entry name" value="Bact_polysacc_biosynth/exp"/>
</dbReference>
<dbReference type="Pfam" id="PF02706">
    <property type="entry name" value="Wzz"/>
    <property type="match status" value="1"/>
</dbReference>
<evidence type="ECO:0000256" key="2">
    <source>
        <dbReference type="ARBA" id="ARBA00006683"/>
    </source>
</evidence>
<feature type="transmembrane region" description="Helical" evidence="7">
    <location>
        <begin position="170"/>
        <end position="192"/>
    </location>
</feature>
<proteinExistence type="inferred from homology"/>
<protein>
    <submittedName>
        <fullName evidence="10">Capsular polysaccharide biosynthesis protein</fullName>
    </submittedName>
</protein>
<dbReference type="PANTHER" id="PTHR32309:SF13">
    <property type="entry name" value="FERRIC ENTEROBACTIN TRANSPORT PROTEIN FEPE"/>
    <property type="match status" value="1"/>
</dbReference>
<evidence type="ECO:0000256" key="5">
    <source>
        <dbReference type="ARBA" id="ARBA00022989"/>
    </source>
</evidence>
<keyword evidence="4 7" id="KW-0812">Transmembrane</keyword>
<feature type="domain" description="Tyrosine-protein kinase G-rich" evidence="9">
    <location>
        <begin position="151"/>
        <end position="191"/>
    </location>
</feature>
<dbReference type="STRING" id="1121306.SAMN02745196_01974"/>
<dbReference type="Proteomes" id="UP000184526">
    <property type="component" value="Unassembled WGS sequence"/>
</dbReference>
<evidence type="ECO:0000256" key="3">
    <source>
        <dbReference type="ARBA" id="ARBA00022475"/>
    </source>
</evidence>